<dbReference type="InterPro" id="IPR012338">
    <property type="entry name" value="Beta-lactam/transpept-like"/>
</dbReference>
<feature type="region of interest" description="Disordered" evidence="1">
    <location>
        <begin position="286"/>
        <end position="306"/>
    </location>
</feature>
<accession>A0AB34K1I9</accession>
<feature type="domain" description="Beta-lactamase-related" evidence="3">
    <location>
        <begin position="891"/>
        <end position="1007"/>
    </location>
</feature>
<feature type="domain" description="Beta-lactamase-related" evidence="3">
    <location>
        <begin position="1091"/>
        <end position="1302"/>
    </location>
</feature>
<dbReference type="InterPro" id="IPR004147">
    <property type="entry name" value="ABC1_dom"/>
</dbReference>
<dbReference type="GO" id="GO:0035091">
    <property type="term" value="F:phosphatidylinositol binding"/>
    <property type="evidence" value="ECO:0007669"/>
    <property type="project" value="InterPro"/>
</dbReference>
<dbReference type="Gene3D" id="3.40.710.10">
    <property type="entry name" value="DD-peptidase/beta-lactamase superfamily"/>
    <property type="match status" value="2"/>
</dbReference>
<feature type="compositionally biased region" description="Gly residues" evidence="1">
    <location>
        <begin position="293"/>
        <end position="304"/>
    </location>
</feature>
<feature type="domain" description="ABC1 atypical kinase-like" evidence="4">
    <location>
        <begin position="491"/>
        <end position="739"/>
    </location>
</feature>
<dbReference type="InterPro" id="IPR051130">
    <property type="entry name" value="Mito_struct-func_regulator"/>
</dbReference>
<dbReference type="SUPFAM" id="SSF56112">
    <property type="entry name" value="Protein kinase-like (PK-like)"/>
    <property type="match status" value="1"/>
</dbReference>
<reference evidence="5 6" key="1">
    <citation type="journal article" date="2024" name="Science">
        <title>Giant polyketide synthase enzymes in the biosynthesis of giant marine polyether toxins.</title>
        <authorList>
            <person name="Fallon T.R."/>
            <person name="Shende V.V."/>
            <person name="Wierzbicki I.H."/>
            <person name="Pendleton A.L."/>
            <person name="Watervoot N.F."/>
            <person name="Auber R.P."/>
            <person name="Gonzalez D.J."/>
            <person name="Wisecaver J.H."/>
            <person name="Moore B.S."/>
        </authorList>
    </citation>
    <scope>NUCLEOTIDE SEQUENCE [LARGE SCALE GENOMIC DNA]</scope>
    <source>
        <strain evidence="5 6">12B1</strain>
    </source>
</reference>
<organism evidence="5 6">
    <name type="scientific">Prymnesium parvum</name>
    <name type="common">Toxic golden alga</name>
    <dbReference type="NCBI Taxonomy" id="97485"/>
    <lineage>
        <taxon>Eukaryota</taxon>
        <taxon>Haptista</taxon>
        <taxon>Haptophyta</taxon>
        <taxon>Prymnesiophyceae</taxon>
        <taxon>Prymnesiales</taxon>
        <taxon>Prymnesiaceae</taxon>
        <taxon>Prymnesium</taxon>
    </lineage>
</organism>
<feature type="region of interest" description="Disordered" evidence="1">
    <location>
        <begin position="1"/>
        <end position="32"/>
    </location>
</feature>
<feature type="transmembrane region" description="Helical" evidence="2">
    <location>
        <begin position="341"/>
        <end position="362"/>
    </location>
</feature>
<name>A0AB34K1I9_PRYPA</name>
<evidence type="ECO:0000313" key="6">
    <source>
        <dbReference type="Proteomes" id="UP001515480"/>
    </source>
</evidence>
<evidence type="ECO:0000256" key="2">
    <source>
        <dbReference type="SAM" id="Phobius"/>
    </source>
</evidence>
<evidence type="ECO:0000259" key="3">
    <source>
        <dbReference type="Pfam" id="PF00144"/>
    </source>
</evidence>
<keyword evidence="2" id="KW-1133">Transmembrane helix</keyword>
<keyword evidence="2" id="KW-0472">Membrane</keyword>
<comment type="caution">
    <text evidence="5">The sequence shown here is derived from an EMBL/GenBank/DDBJ whole genome shotgun (WGS) entry which is preliminary data.</text>
</comment>
<keyword evidence="6" id="KW-1185">Reference proteome</keyword>
<dbReference type="Pfam" id="PF03109">
    <property type="entry name" value="ABC1"/>
    <property type="match status" value="1"/>
</dbReference>
<evidence type="ECO:0000313" key="5">
    <source>
        <dbReference type="EMBL" id="KAL1528333.1"/>
    </source>
</evidence>
<feature type="region of interest" description="Disordered" evidence="1">
    <location>
        <begin position="1039"/>
        <end position="1080"/>
    </location>
</feature>
<sequence>MPTHSPPYARLESEESHTALSADEDEDDTREAADSTLTTLQPFFDELQARLATAKRQHLRPAGSGIVVRLAVGEICWLIDLRDGTPPERAIQRVDVAAAATNVDVSVVIADPADMQLLLLKRLSPLRALALKKITLSGDLRQLHAMEWLLRAGQSEGDVAVRVVETAVVDGHGEYHIRVEEGAACWSIRRRWRELRQLSRALHKAYGKGSALNLPLPRLGSSVRSSAASSTLHARAPRVEAYLRAVIAQLACVPTAAQGPPALLTFLGVGADGALLGGAADGAETGRTRVAGKEGGGGGGGEAGRGAAQLPLRQLLTQRDLARASSERDAARASAARASRWLGASCAAWAAALLALLALLALGPETIPLAPPRAALLAAAPHLAAAATLAALAAAAAAALATAPLLGRYLRVFALFWRMVCTYRLARLRAGRLGEAEEAAMWERTHEAAGAALKRQMLALGGLWVKFGQYMATRVDVIPATLSAQLASMLDSNPPRPLESVVSTLVDTFGEERLCAELASVDPVPMSVASIAQVHRATLAGGEEVVVKVQHDEVGGVIQQDLRQLSQLGRWLAWLEPQLDLRPILDEMAELHAAELDFTLEAASMNDVADSLRRRRVSAVLPSVIRELTSRRVLTMSFCHGRSLKEVAAARAAAAGPDDDSDAVDCEVLLSRITECWAVQMFADGVFNCDPHPGNLLVQQTEGRGPLPVLLDFGLTKRLTSKQQLAFCSVVHALAEFDPDLLISAIGELGFVFHESLELDPFEMMAGFLFYFRDTEKDANNSRARIRQRIQEGRARQKVASAAWQKTHGKESPLKALPGVLAFFVRTVQMLQGLCTLLKVSIPFLKPMASWAERTLLEHARRTLALSDAPLRLPPRAPPTTALQGRVLRLMNALLSTGELLGAQVCLIYNGRSIVDAACGTMGVVDPRPVRADTLFQIFEAGAPVIATLALQEVARGTLGVRDPIAAAWPEFAANGKEQISLAALLNHTSGLSHATPNAKMSALCDPSAMSAHIARCAAAASPVAPSLPAVATPCALRASSSVTPSTRKATPASGSSAQVGSRGDATPNGDVRGGEEQAAEYEGAPWGWAVAGLLDAVSGRDLPSLLRERIRSQLADQSGADLMLAVDEADERRVAKHTTRAFGGLAAVSQMMSAAAAAEPEADGDEMEGDDAQPALLDHLAAAAQLSNPATLNVQQLRKACLPGLSMHASAHALASFYAALGGGKLVPASLLAQAAQHSAVGSMKGISCRWGLGMQLGECRDSQGPRRLAAFGHVASGGTLGLCVPQAGLAMAITVNKLSRSRLGTSKLSELVLAEFGLRLSGFFE</sequence>
<dbReference type="InterPro" id="IPR011009">
    <property type="entry name" value="Kinase-like_dom_sf"/>
</dbReference>
<dbReference type="Gene3D" id="3.30.1520.10">
    <property type="entry name" value="Phox-like domain"/>
    <property type="match status" value="1"/>
</dbReference>
<evidence type="ECO:0008006" key="7">
    <source>
        <dbReference type="Google" id="ProtNLM"/>
    </source>
</evidence>
<keyword evidence="2" id="KW-0812">Transmembrane</keyword>
<proteinExistence type="predicted"/>
<evidence type="ECO:0000256" key="1">
    <source>
        <dbReference type="SAM" id="MobiDB-lite"/>
    </source>
</evidence>
<dbReference type="PANTHER" id="PTHR43173">
    <property type="entry name" value="ABC1 FAMILY PROTEIN"/>
    <property type="match status" value="1"/>
</dbReference>
<dbReference type="EMBL" id="JBGBPQ010000002">
    <property type="protein sequence ID" value="KAL1528333.1"/>
    <property type="molecule type" value="Genomic_DNA"/>
</dbReference>
<dbReference type="PANTHER" id="PTHR43173:SF3">
    <property type="entry name" value="ABC1 FAMILY PROTEIN"/>
    <property type="match status" value="1"/>
</dbReference>
<dbReference type="SUPFAM" id="SSF64268">
    <property type="entry name" value="PX domain"/>
    <property type="match status" value="1"/>
</dbReference>
<dbReference type="InterPro" id="IPR036871">
    <property type="entry name" value="PX_dom_sf"/>
</dbReference>
<gene>
    <name evidence="5" type="ORF">AB1Y20_009687</name>
</gene>
<dbReference type="SUPFAM" id="SSF56601">
    <property type="entry name" value="beta-lactamase/transpeptidase-like"/>
    <property type="match status" value="1"/>
</dbReference>
<feature type="transmembrane region" description="Helical" evidence="2">
    <location>
        <begin position="374"/>
        <end position="403"/>
    </location>
</feature>
<dbReference type="InterPro" id="IPR001466">
    <property type="entry name" value="Beta-lactam-related"/>
</dbReference>
<protein>
    <recommendedName>
        <fullName evidence="7">ABC1 atypical kinase-like domain-containing protein</fullName>
    </recommendedName>
</protein>
<evidence type="ECO:0000259" key="4">
    <source>
        <dbReference type="Pfam" id="PF03109"/>
    </source>
</evidence>
<dbReference type="Pfam" id="PF00144">
    <property type="entry name" value="Beta-lactamase"/>
    <property type="match status" value="2"/>
</dbReference>
<dbReference type="Proteomes" id="UP001515480">
    <property type="component" value="Unassembled WGS sequence"/>
</dbReference>
<dbReference type="CDD" id="cd05121">
    <property type="entry name" value="ABC1_ADCK3-like"/>
    <property type="match status" value="1"/>
</dbReference>
<feature type="compositionally biased region" description="Polar residues" evidence="1">
    <location>
        <begin position="1039"/>
        <end position="1060"/>
    </location>
</feature>